<dbReference type="InterPro" id="IPR037919">
    <property type="entry name" value="OGT"/>
</dbReference>
<dbReference type="EC" id="2.4.1.255" evidence="3"/>
<dbReference type="Gene3D" id="1.25.40.10">
    <property type="entry name" value="Tetratricopeptide repeat domain"/>
    <property type="match status" value="7"/>
</dbReference>
<dbReference type="SUPFAM" id="SSF48452">
    <property type="entry name" value="TPR-like"/>
    <property type="match status" value="3"/>
</dbReference>
<dbReference type="Gene3D" id="3.40.50.11380">
    <property type="match status" value="1"/>
</dbReference>
<comment type="similarity">
    <text evidence="2">Belongs to the glycosyltransferase 41 family. O-GlcNAc transferase subfamily.</text>
</comment>
<dbReference type="EMBL" id="CP042582">
    <property type="protein sequence ID" value="QEX21237.1"/>
    <property type="molecule type" value="Genomic_DNA"/>
</dbReference>
<evidence type="ECO:0000256" key="5">
    <source>
        <dbReference type="ARBA" id="ARBA00022679"/>
    </source>
</evidence>
<sequence length="1344" mass="146729">MSATPAGQGTIEAALALHRAGDLAGAEAAYRALLEREPGHAGALGGLGVLLFQAGRLEAALAPLERAVAKAPQDAQLRINLGAVFASLQRHEEAIASFRQGLTNDPRHADGWRNLAKALLARRRLEEVGEALDRLEALAPQDRELQRLRANLLLYREQPGAAADQLRRLLKETPDDVRAWVGLGRALFREGDYQGSAEAYREALRLDPKEPTALLNFGVDLKILGHTERAIAVLRQSIELAPDNAFAWRYLGAAQEALKRTDEALAAYRRAVAIDPDDPAAASLLRLLQQQCAWAEAAPLQARIAAATAAALAKGEKPEESPLAHLSRSTDEAENLRVARAWSRAAQNRIGGQRLSLPAADIDPEQRLRIGYLSSDFGEHPVSQLTVGLFERHDRRQVEVTAYAIGPDDNSEWRRRIVKAADRFVDLTPLGFRAAAERIAADRIDILVDLNGHTGSARPEILAFKPAPLQALWLGYPGSSGADFVDYLLTDIAVTPPESAPDYSEHLCWLPQIFQPNDDRQAIAETPVTRARWGLPEGVPVFCSFNQGFKIEPALFDCWMAILRETPGSVLWLPTGNPQMPVHLRAEAAARGVAPERLIFADRPDKALHLKRLSLVDIALDTWTYNGHTTTSDALWAGLPVVALEGSHYASRVSASVLRAVGLPELVARSREEYGALALRYARDPAGLAALKAKLAANRRSSPLFDTDRFLRNLERAYRAMWRRHAAGKPPAALRVIEPARADRAAVDRLFAEAETCRMAGDGEAARALYRAVTVQDGGRLNAHLQLATIEQAAGHAAAAAESFREVVALRPDLAEAWINLGVADQASGAIEPALRCYRRALELDPTLTVAAINLAGTLVERERFAEAAEVCAAALSRKPGDRGLLLAWARALIGREDGAAAETKLHAILAQNPKDIDALFQLGRAHAIRSQFEAAARVYRAALALDPKQVFIWNNLATALRECERLEEAEGALRTALAIDPAQAGLHANLASVLRGLDRAEEALEVTRHVLALDPGNADSHRRLAFALLTLGRLEEGHREYEWRWQTPYFLSRPRRIVAPDWQGEPIAGKRLLLQWEQGLGDTIQHVRYAREAAAAGAEVVAEVQAPLVRLVQSMPEIRQVVAAGAALPPVDLQVAMMSLPYRFRTRLDSIPNRVPYLQAVPADRERWAARIANLPRPRIGFAWRGNPKFPNDRRRTLPLTQLAALIRGLSGSAIALQLDMSEEELRVSGLGGRLLDPAKDLGAPPQRFADFADTAGLVAELDLVVTVDTGVAHLAGALARPVWIMLPVESDPRWYVGREDSPWYPTARLLRQSRAGDWETVTAAVAKALAAPGDGTRLRAPA</sequence>
<dbReference type="Pfam" id="PF13844">
    <property type="entry name" value="Glyco_transf_41"/>
    <property type="match status" value="2"/>
</dbReference>
<feature type="repeat" description="TPR" evidence="8">
    <location>
        <begin position="245"/>
        <end position="278"/>
    </location>
</feature>
<keyword evidence="11" id="KW-1185">Reference proteome</keyword>
<dbReference type="OrthoDB" id="146908at2"/>
<feature type="repeat" description="TPR" evidence="8">
    <location>
        <begin position="75"/>
        <end position="108"/>
    </location>
</feature>
<dbReference type="GO" id="GO:0097363">
    <property type="term" value="F:protein O-acetylglucosaminyltransferase activity"/>
    <property type="evidence" value="ECO:0007669"/>
    <property type="project" value="UniProtKB-EC"/>
</dbReference>
<evidence type="ECO:0000256" key="8">
    <source>
        <dbReference type="PROSITE-ProRule" id="PRU00339"/>
    </source>
</evidence>
<dbReference type="Proteomes" id="UP000325797">
    <property type="component" value="Chromosome"/>
</dbReference>
<dbReference type="RefSeq" id="WP_151115626.1">
    <property type="nucleotide sequence ID" value="NZ_CP042582.1"/>
</dbReference>
<dbReference type="PANTHER" id="PTHR44366">
    <property type="entry name" value="UDP-N-ACETYLGLUCOSAMINE--PEPTIDE N-ACETYLGLUCOSAMINYLTRANSFERASE 110 KDA SUBUNIT"/>
    <property type="match status" value="1"/>
</dbReference>
<feature type="domain" description="O-GlcNAc transferase C-terminal" evidence="9">
    <location>
        <begin position="529"/>
        <end position="713"/>
    </location>
</feature>
<keyword evidence="4" id="KW-0328">Glycosyltransferase</keyword>
<evidence type="ECO:0000259" key="9">
    <source>
        <dbReference type="Pfam" id="PF13844"/>
    </source>
</evidence>
<organism evidence="10 11">
    <name type="scientific">Hypericibacter adhaerens</name>
    <dbReference type="NCBI Taxonomy" id="2602016"/>
    <lineage>
        <taxon>Bacteria</taxon>
        <taxon>Pseudomonadati</taxon>
        <taxon>Pseudomonadota</taxon>
        <taxon>Alphaproteobacteria</taxon>
        <taxon>Rhodospirillales</taxon>
        <taxon>Dongiaceae</taxon>
        <taxon>Hypericibacter</taxon>
    </lineage>
</organism>
<reference evidence="10 11" key="1">
    <citation type="submission" date="2019-08" db="EMBL/GenBank/DDBJ databases">
        <title>Hyperibacter terrae gen. nov., sp. nov. and Hyperibacter viscosus sp. nov., two new members in the family Rhodospirillaceae isolated from the rhizosphere of Hypericum perforatum.</title>
        <authorList>
            <person name="Noviana Z."/>
        </authorList>
    </citation>
    <scope>NUCLEOTIDE SEQUENCE [LARGE SCALE GENOMIC DNA]</scope>
    <source>
        <strain evidence="10 11">R5959</strain>
    </source>
</reference>
<dbReference type="SMART" id="SM00028">
    <property type="entry name" value="TPR"/>
    <property type="match status" value="14"/>
</dbReference>
<name>A0A5J6MVV7_9PROT</name>
<dbReference type="InterPro" id="IPR019734">
    <property type="entry name" value="TPR_rpt"/>
</dbReference>
<protein>
    <recommendedName>
        <fullName evidence="3">protein O-GlcNAc transferase</fullName>
        <ecNumber evidence="3">2.4.1.255</ecNumber>
    </recommendedName>
</protein>
<evidence type="ECO:0000256" key="2">
    <source>
        <dbReference type="ARBA" id="ARBA00005386"/>
    </source>
</evidence>
<dbReference type="PROSITE" id="PS50005">
    <property type="entry name" value="TPR"/>
    <property type="match status" value="7"/>
</dbReference>
<evidence type="ECO:0000256" key="1">
    <source>
        <dbReference type="ARBA" id="ARBA00004922"/>
    </source>
</evidence>
<dbReference type="SUPFAM" id="SSF53756">
    <property type="entry name" value="UDP-Glycosyltransferase/glycogen phosphorylase"/>
    <property type="match status" value="1"/>
</dbReference>
<dbReference type="GO" id="GO:0006493">
    <property type="term" value="P:protein O-linked glycosylation"/>
    <property type="evidence" value="ECO:0007669"/>
    <property type="project" value="InterPro"/>
</dbReference>
<evidence type="ECO:0000256" key="3">
    <source>
        <dbReference type="ARBA" id="ARBA00011970"/>
    </source>
</evidence>
<dbReference type="InterPro" id="IPR029489">
    <property type="entry name" value="OGT/SEC/SPY_C"/>
</dbReference>
<evidence type="ECO:0000256" key="6">
    <source>
        <dbReference type="ARBA" id="ARBA00022737"/>
    </source>
</evidence>
<dbReference type="Pfam" id="PF07719">
    <property type="entry name" value="TPR_2"/>
    <property type="match status" value="1"/>
</dbReference>
<feature type="repeat" description="TPR" evidence="8">
    <location>
        <begin position="41"/>
        <end position="74"/>
    </location>
</feature>
<keyword evidence="5" id="KW-0808">Transferase</keyword>
<dbReference type="Pfam" id="PF13181">
    <property type="entry name" value="TPR_8"/>
    <property type="match status" value="1"/>
</dbReference>
<evidence type="ECO:0000256" key="4">
    <source>
        <dbReference type="ARBA" id="ARBA00022676"/>
    </source>
</evidence>
<evidence type="ECO:0000313" key="11">
    <source>
        <dbReference type="Proteomes" id="UP000325797"/>
    </source>
</evidence>
<keyword evidence="7 8" id="KW-0802">TPR repeat</keyword>
<dbReference type="InterPro" id="IPR011990">
    <property type="entry name" value="TPR-like_helical_dom_sf"/>
</dbReference>
<dbReference type="PANTHER" id="PTHR44366:SF1">
    <property type="entry name" value="UDP-N-ACETYLGLUCOSAMINE--PEPTIDE N-ACETYLGLUCOSAMINYLTRANSFERASE 110 KDA SUBUNIT"/>
    <property type="match status" value="1"/>
</dbReference>
<dbReference type="Gene3D" id="3.40.50.2000">
    <property type="entry name" value="Glycogen Phosphorylase B"/>
    <property type="match status" value="2"/>
</dbReference>
<evidence type="ECO:0000313" key="10">
    <source>
        <dbReference type="EMBL" id="QEX21237.1"/>
    </source>
</evidence>
<dbReference type="InterPro" id="IPR013105">
    <property type="entry name" value="TPR_2"/>
</dbReference>
<dbReference type="KEGG" id="hadh:FRZ61_11600"/>
<evidence type="ECO:0000256" key="7">
    <source>
        <dbReference type="ARBA" id="ARBA00022803"/>
    </source>
</evidence>
<dbReference type="Pfam" id="PF01075">
    <property type="entry name" value="Glyco_transf_9"/>
    <property type="match status" value="1"/>
</dbReference>
<dbReference type="InterPro" id="IPR002201">
    <property type="entry name" value="Glyco_trans_9"/>
</dbReference>
<feature type="repeat" description="TPR" evidence="8">
    <location>
        <begin position="211"/>
        <end position="244"/>
    </location>
</feature>
<proteinExistence type="inferred from homology"/>
<dbReference type="Pfam" id="PF13432">
    <property type="entry name" value="TPR_16"/>
    <property type="match status" value="5"/>
</dbReference>
<accession>A0A5J6MVV7</accession>
<comment type="pathway">
    <text evidence="1">Protein modification; protein glycosylation.</text>
</comment>
<feature type="repeat" description="TPR" evidence="8">
    <location>
        <begin position="177"/>
        <end position="210"/>
    </location>
</feature>
<gene>
    <name evidence="10" type="ORF">FRZ61_11600</name>
</gene>
<dbReference type="PROSITE" id="PS50293">
    <property type="entry name" value="TPR_REGION"/>
    <property type="match status" value="2"/>
</dbReference>
<feature type="domain" description="O-GlcNAc transferase C-terminal" evidence="9">
    <location>
        <begin position="361"/>
        <end position="522"/>
    </location>
</feature>
<feature type="repeat" description="TPR" evidence="8">
    <location>
        <begin position="815"/>
        <end position="848"/>
    </location>
</feature>
<keyword evidence="6" id="KW-0677">Repeat</keyword>
<feature type="repeat" description="TPR" evidence="8">
    <location>
        <begin position="917"/>
        <end position="950"/>
    </location>
</feature>